<proteinExistence type="inferred from homology"/>
<keyword evidence="2 6" id="KW-0853">WD repeat</keyword>
<evidence type="ECO:0000313" key="8">
    <source>
        <dbReference type="EMBL" id="KAK9838977.1"/>
    </source>
</evidence>
<feature type="repeat" description="WD" evidence="6">
    <location>
        <begin position="182"/>
        <end position="217"/>
    </location>
</feature>
<dbReference type="Pfam" id="PF00400">
    <property type="entry name" value="WD40"/>
    <property type="match status" value="2"/>
</dbReference>
<dbReference type="InterPro" id="IPR051243">
    <property type="entry name" value="PcG_WD-repeat"/>
</dbReference>
<evidence type="ECO:0000313" key="9">
    <source>
        <dbReference type="Proteomes" id="UP001438707"/>
    </source>
</evidence>
<evidence type="ECO:0000256" key="2">
    <source>
        <dbReference type="ARBA" id="ARBA00022574"/>
    </source>
</evidence>
<sequence>MELATEYTSDDGDAVTLSNSQAQPAPAPRSWRYKLTNHVKEDHGQPVYCITYNHLDGAKKDVFASCGGRRLTIYECGPGGVIELLQAYVDAEPSEEFFTCRWTLDEETQAPVLLVAGKLGVMRVIDCHTCQPVWDGVGHGNAINDIAVHPKRPSLVITASRDQSLRLWNLRTHVCALVATGDGSHRNEVLSIDFHPHDEHKFLSCGMDDTIKIWSLKGAQKDIDRSDAFVDAEPHRAFQPGELPVPEFSTHKVHWDYVDCVRWLGDLVLSKSVDNRIILWMPDESSAQSIAKGRVKLVQEYKLEEANVWFVRFCLDPLCTTLACGNRNGTLLLWDPNELRSQPRARLKRPASATRMAVRQTAVSLDAQTILSCCDDATIWRYDLQAADPDDNEQLEQPLDMESD</sequence>
<dbReference type="PROSITE" id="PS00678">
    <property type="entry name" value="WD_REPEATS_1"/>
    <property type="match status" value="1"/>
</dbReference>
<protein>
    <submittedName>
        <fullName evidence="8">Uncharacterized protein</fullName>
    </submittedName>
</protein>
<keyword evidence="3" id="KW-0677">Repeat</keyword>
<dbReference type="Gene3D" id="2.130.10.10">
    <property type="entry name" value="YVTN repeat-like/Quinoprotein amine dehydrogenase"/>
    <property type="match status" value="1"/>
</dbReference>
<evidence type="ECO:0000256" key="1">
    <source>
        <dbReference type="ARBA" id="ARBA00008075"/>
    </source>
</evidence>
<gene>
    <name evidence="8" type="ORF">WJX74_007068</name>
</gene>
<feature type="repeat" description="WD" evidence="6">
    <location>
        <begin position="136"/>
        <end position="172"/>
    </location>
</feature>
<name>A0AAW1RYR8_9CHLO</name>
<keyword evidence="5" id="KW-0804">Transcription</keyword>
<dbReference type="PROSITE" id="PS50082">
    <property type="entry name" value="WD_REPEATS_2"/>
    <property type="match status" value="2"/>
</dbReference>
<dbReference type="InterPro" id="IPR036322">
    <property type="entry name" value="WD40_repeat_dom_sf"/>
</dbReference>
<dbReference type="EMBL" id="JALJOS010000005">
    <property type="protein sequence ID" value="KAK9838977.1"/>
    <property type="molecule type" value="Genomic_DNA"/>
</dbReference>
<dbReference type="SMART" id="SM00320">
    <property type="entry name" value="WD40"/>
    <property type="match status" value="6"/>
</dbReference>
<keyword evidence="4" id="KW-0805">Transcription regulation</keyword>
<comment type="caution">
    <text evidence="8">The sequence shown here is derived from an EMBL/GenBank/DDBJ whole genome shotgun (WGS) entry which is preliminary data.</text>
</comment>
<evidence type="ECO:0000256" key="7">
    <source>
        <dbReference type="SAM" id="MobiDB-lite"/>
    </source>
</evidence>
<dbReference type="SUPFAM" id="SSF50978">
    <property type="entry name" value="WD40 repeat-like"/>
    <property type="match status" value="1"/>
</dbReference>
<comment type="similarity">
    <text evidence="1">Belongs to the WD repeat ESC family.</text>
</comment>
<evidence type="ECO:0000256" key="6">
    <source>
        <dbReference type="PROSITE-ProRule" id="PRU00221"/>
    </source>
</evidence>
<evidence type="ECO:0000256" key="3">
    <source>
        <dbReference type="ARBA" id="ARBA00022737"/>
    </source>
</evidence>
<reference evidence="8 9" key="1">
    <citation type="journal article" date="2024" name="Nat. Commun.">
        <title>Phylogenomics reveals the evolutionary origins of lichenization in chlorophyte algae.</title>
        <authorList>
            <person name="Puginier C."/>
            <person name="Libourel C."/>
            <person name="Otte J."/>
            <person name="Skaloud P."/>
            <person name="Haon M."/>
            <person name="Grisel S."/>
            <person name="Petersen M."/>
            <person name="Berrin J.G."/>
            <person name="Delaux P.M."/>
            <person name="Dal Grande F."/>
            <person name="Keller J."/>
        </authorList>
    </citation>
    <scope>NUCLEOTIDE SEQUENCE [LARGE SCALE GENOMIC DNA]</scope>
    <source>
        <strain evidence="8 9">SAG 2145</strain>
    </source>
</reference>
<feature type="region of interest" description="Disordered" evidence="7">
    <location>
        <begin position="1"/>
        <end position="27"/>
    </location>
</feature>
<evidence type="ECO:0000256" key="4">
    <source>
        <dbReference type="ARBA" id="ARBA00023015"/>
    </source>
</evidence>
<dbReference type="InterPro" id="IPR019775">
    <property type="entry name" value="WD40_repeat_CS"/>
</dbReference>
<dbReference type="InterPro" id="IPR015943">
    <property type="entry name" value="WD40/YVTN_repeat-like_dom_sf"/>
</dbReference>
<accession>A0AAW1RYR8</accession>
<dbReference type="InterPro" id="IPR001680">
    <property type="entry name" value="WD40_rpt"/>
</dbReference>
<keyword evidence="9" id="KW-1185">Reference proteome</keyword>
<dbReference type="AlphaFoldDB" id="A0AAW1RYR8"/>
<evidence type="ECO:0000256" key="5">
    <source>
        <dbReference type="ARBA" id="ARBA00023163"/>
    </source>
</evidence>
<dbReference type="Proteomes" id="UP001438707">
    <property type="component" value="Unassembled WGS sequence"/>
</dbReference>
<organism evidence="8 9">
    <name type="scientific">Apatococcus lobatus</name>
    <dbReference type="NCBI Taxonomy" id="904363"/>
    <lineage>
        <taxon>Eukaryota</taxon>
        <taxon>Viridiplantae</taxon>
        <taxon>Chlorophyta</taxon>
        <taxon>core chlorophytes</taxon>
        <taxon>Trebouxiophyceae</taxon>
        <taxon>Chlorellales</taxon>
        <taxon>Chlorellaceae</taxon>
        <taxon>Apatococcus</taxon>
    </lineage>
</organism>
<dbReference type="PANTHER" id="PTHR10253">
    <property type="entry name" value="POLYCOMB PROTEIN"/>
    <property type="match status" value="1"/>
</dbReference>
<dbReference type="PROSITE" id="PS50294">
    <property type="entry name" value="WD_REPEATS_REGION"/>
    <property type="match status" value="2"/>
</dbReference>